<proteinExistence type="inferred from homology"/>
<protein>
    <recommendedName>
        <fullName evidence="7">GtrA/DPMS transmembrane domain-containing protein</fullName>
    </recommendedName>
</protein>
<feature type="transmembrane region" description="Helical" evidence="6">
    <location>
        <begin position="105"/>
        <end position="126"/>
    </location>
</feature>
<dbReference type="InterPro" id="IPR007267">
    <property type="entry name" value="GtrA_DPMS_TM"/>
</dbReference>
<comment type="similarity">
    <text evidence="2">Belongs to the GtrA family.</text>
</comment>
<evidence type="ECO:0000313" key="9">
    <source>
        <dbReference type="Proteomes" id="UP000632498"/>
    </source>
</evidence>
<dbReference type="AlphaFoldDB" id="A0A917C1M9"/>
<evidence type="ECO:0000256" key="6">
    <source>
        <dbReference type="SAM" id="Phobius"/>
    </source>
</evidence>
<dbReference type="PANTHER" id="PTHR38459:SF1">
    <property type="entry name" value="PROPHAGE BACTOPRENOL-LINKED GLUCOSE TRANSLOCASE HOMOLOG"/>
    <property type="match status" value="1"/>
</dbReference>
<organism evidence="8 9">
    <name type="scientific">Terasakiella brassicae</name>
    <dbReference type="NCBI Taxonomy" id="1634917"/>
    <lineage>
        <taxon>Bacteria</taxon>
        <taxon>Pseudomonadati</taxon>
        <taxon>Pseudomonadota</taxon>
        <taxon>Alphaproteobacteria</taxon>
        <taxon>Rhodospirillales</taxon>
        <taxon>Terasakiellaceae</taxon>
        <taxon>Terasakiella</taxon>
    </lineage>
</organism>
<comment type="subcellular location">
    <subcellularLocation>
        <location evidence="1">Membrane</location>
        <topology evidence="1">Multi-pass membrane protein</topology>
    </subcellularLocation>
</comment>
<dbReference type="EMBL" id="BMHV01000011">
    <property type="protein sequence ID" value="GGF64467.1"/>
    <property type="molecule type" value="Genomic_DNA"/>
</dbReference>
<keyword evidence="9" id="KW-1185">Reference proteome</keyword>
<keyword evidence="5 6" id="KW-0472">Membrane</keyword>
<gene>
    <name evidence="8" type="ORF">GCM10011332_18210</name>
</gene>
<evidence type="ECO:0000313" key="8">
    <source>
        <dbReference type="EMBL" id="GGF64467.1"/>
    </source>
</evidence>
<feature type="transmembrane region" description="Helical" evidence="6">
    <location>
        <begin position="7"/>
        <end position="28"/>
    </location>
</feature>
<sequence>MEKIKHYGHFLFAGASAFLVNTIILYVLSNVLGVHAYVGQIVGLWGSITASWWINRTKTFKTTAAPSWVEYRAYCGSMLLASLTNYICYIGVLAIYPVLEENPVIALFPATAVSMFVSYFGMKYFVFKK</sequence>
<evidence type="ECO:0000256" key="5">
    <source>
        <dbReference type="ARBA" id="ARBA00023136"/>
    </source>
</evidence>
<evidence type="ECO:0000256" key="1">
    <source>
        <dbReference type="ARBA" id="ARBA00004141"/>
    </source>
</evidence>
<dbReference type="InterPro" id="IPR051401">
    <property type="entry name" value="GtrA_CellWall_Glycosyl"/>
</dbReference>
<accession>A0A917C1M9</accession>
<evidence type="ECO:0000259" key="7">
    <source>
        <dbReference type="Pfam" id="PF04138"/>
    </source>
</evidence>
<dbReference type="Pfam" id="PF04138">
    <property type="entry name" value="GtrA_DPMS_TM"/>
    <property type="match status" value="1"/>
</dbReference>
<keyword evidence="3 6" id="KW-0812">Transmembrane</keyword>
<dbReference type="GO" id="GO:0005886">
    <property type="term" value="C:plasma membrane"/>
    <property type="evidence" value="ECO:0007669"/>
    <property type="project" value="TreeGrafter"/>
</dbReference>
<feature type="transmembrane region" description="Helical" evidence="6">
    <location>
        <begin position="74"/>
        <end position="99"/>
    </location>
</feature>
<dbReference type="Proteomes" id="UP000632498">
    <property type="component" value="Unassembled WGS sequence"/>
</dbReference>
<dbReference type="PANTHER" id="PTHR38459">
    <property type="entry name" value="PROPHAGE BACTOPRENOL-LINKED GLUCOSE TRANSLOCASE HOMOLOG"/>
    <property type="match status" value="1"/>
</dbReference>
<evidence type="ECO:0000256" key="4">
    <source>
        <dbReference type="ARBA" id="ARBA00022989"/>
    </source>
</evidence>
<dbReference type="GO" id="GO:0000271">
    <property type="term" value="P:polysaccharide biosynthetic process"/>
    <property type="evidence" value="ECO:0007669"/>
    <property type="project" value="InterPro"/>
</dbReference>
<feature type="transmembrane region" description="Helical" evidence="6">
    <location>
        <begin position="34"/>
        <end position="54"/>
    </location>
</feature>
<feature type="domain" description="GtrA/DPMS transmembrane" evidence="7">
    <location>
        <begin position="10"/>
        <end position="127"/>
    </location>
</feature>
<comment type="caution">
    <text evidence="8">The sequence shown here is derived from an EMBL/GenBank/DDBJ whole genome shotgun (WGS) entry which is preliminary data.</text>
</comment>
<dbReference type="RefSeq" id="WP_188664074.1">
    <property type="nucleotide sequence ID" value="NZ_BMHV01000011.1"/>
</dbReference>
<evidence type="ECO:0000256" key="2">
    <source>
        <dbReference type="ARBA" id="ARBA00009399"/>
    </source>
</evidence>
<name>A0A917C1M9_9PROT</name>
<reference evidence="8" key="2">
    <citation type="submission" date="2020-09" db="EMBL/GenBank/DDBJ databases">
        <authorList>
            <person name="Sun Q."/>
            <person name="Zhou Y."/>
        </authorList>
    </citation>
    <scope>NUCLEOTIDE SEQUENCE</scope>
    <source>
        <strain evidence="8">CGMCC 1.15254</strain>
    </source>
</reference>
<reference evidence="8" key="1">
    <citation type="journal article" date="2014" name="Int. J. Syst. Evol. Microbiol.">
        <title>Complete genome sequence of Corynebacterium casei LMG S-19264T (=DSM 44701T), isolated from a smear-ripened cheese.</title>
        <authorList>
            <consortium name="US DOE Joint Genome Institute (JGI-PGF)"/>
            <person name="Walter F."/>
            <person name="Albersmeier A."/>
            <person name="Kalinowski J."/>
            <person name="Ruckert C."/>
        </authorList>
    </citation>
    <scope>NUCLEOTIDE SEQUENCE</scope>
    <source>
        <strain evidence="8">CGMCC 1.15254</strain>
    </source>
</reference>
<keyword evidence="4 6" id="KW-1133">Transmembrane helix</keyword>
<evidence type="ECO:0000256" key="3">
    <source>
        <dbReference type="ARBA" id="ARBA00022692"/>
    </source>
</evidence>